<dbReference type="SFLD" id="SFLDS00003">
    <property type="entry name" value="Haloacid_Dehalogenase"/>
    <property type="match status" value="1"/>
</dbReference>
<organism evidence="1 2">
    <name type="scientific">Daedalea quercina L-15889</name>
    <dbReference type="NCBI Taxonomy" id="1314783"/>
    <lineage>
        <taxon>Eukaryota</taxon>
        <taxon>Fungi</taxon>
        <taxon>Dikarya</taxon>
        <taxon>Basidiomycota</taxon>
        <taxon>Agaricomycotina</taxon>
        <taxon>Agaricomycetes</taxon>
        <taxon>Polyporales</taxon>
        <taxon>Fomitopsis</taxon>
    </lineage>
</organism>
<dbReference type="GO" id="GO:0006206">
    <property type="term" value="P:pyrimidine nucleobase metabolic process"/>
    <property type="evidence" value="ECO:0007669"/>
    <property type="project" value="TreeGrafter"/>
</dbReference>
<dbReference type="InterPro" id="IPR023214">
    <property type="entry name" value="HAD_sf"/>
</dbReference>
<dbReference type="NCBIfam" id="TIGR01509">
    <property type="entry name" value="HAD-SF-IA-v3"/>
    <property type="match status" value="1"/>
</dbReference>
<dbReference type="GO" id="GO:0008252">
    <property type="term" value="F:nucleotidase activity"/>
    <property type="evidence" value="ECO:0007669"/>
    <property type="project" value="TreeGrafter"/>
</dbReference>
<accession>A0A165U393</accession>
<dbReference type="Pfam" id="PF00702">
    <property type="entry name" value="Hydrolase"/>
    <property type="match status" value="1"/>
</dbReference>
<dbReference type="STRING" id="1314783.A0A165U393"/>
<dbReference type="Proteomes" id="UP000076727">
    <property type="component" value="Unassembled WGS sequence"/>
</dbReference>
<protein>
    <submittedName>
        <fullName evidence="1">Pyrimidine 5-nucleotidase</fullName>
    </submittedName>
</protein>
<dbReference type="NCBIfam" id="TIGR01993">
    <property type="entry name" value="Pyr-5-nucltdase"/>
    <property type="match status" value="1"/>
</dbReference>
<dbReference type="OrthoDB" id="1065058at2759"/>
<keyword evidence="2" id="KW-1185">Reference proteome</keyword>
<name>A0A165U393_9APHY</name>
<dbReference type="EMBL" id="KV429033">
    <property type="protein sequence ID" value="KZT74335.1"/>
    <property type="molecule type" value="Genomic_DNA"/>
</dbReference>
<dbReference type="PANTHER" id="PTHR47438:SF1">
    <property type="entry name" value="PHOSPHATE METABOLISM PROTEIN 8-RELATED"/>
    <property type="match status" value="1"/>
</dbReference>
<dbReference type="InterPro" id="IPR010237">
    <property type="entry name" value="Pyr-5-nucltdase"/>
</dbReference>
<dbReference type="InterPro" id="IPR052791">
    <property type="entry name" value="SSM1_domain"/>
</dbReference>
<dbReference type="Gene3D" id="3.40.50.1000">
    <property type="entry name" value="HAD superfamily/HAD-like"/>
    <property type="match status" value="1"/>
</dbReference>
<dbReference type="SFLD" id="SFLDG01132">
    <property type="entry name" value="C1.5.3:_5'-Nucleotidase_Like"/>
    <property type="match status" value="1"/>
</dbReference>
<evidence type="ECO:0000313" key="2">
    <source>
        <dbReference type="Proteomes" id="UP000076727"/>
    </source>
</evidence>
<sequence>MSTQPTSTQDDRYMIWLDIDNTLYSASTQISAAMGEPYFLSLGFPEEEASELHHKYYTQYGLALRGLVRHHHIDALDFDRKCDGSLPLEQILKPDAKLHKLLEDIDRSKARVWALTNAYQTHARRVLRILGIEDQVEGVVFCDYSNPQFACKPEPEYFHNAMQKANFQDPSKCCFVDDSKTNIVAAKQLGWGRCVHFCERGLVAVEGGKPKEIGQDTASGPDEESIAVISDLEELRAIWSDLFRTS</sequence>
<dbReference type="PANTHER" id="PTHR47438">
    <property type="entry name" value="PHOSPHATE METABOLISM PROTEIN 8-RELATED"/>
    <property type="match status" value="1"/>
</dbReference>
<dbReference type="InterPro" id="IPR036412">
    <property type="entry name" value="HAD-like_sf"/>
</dbReference>
<dbReference type="GO" id="GO:0009166">
    <property type="term" value="P:nucleotide catabolic process"/>
    <property type="evidence" value="ECO:0007669"/>
    <property type="project" value="TreeGrafter"/>
</dbReference>
<gene>
    <name evidence="1" type="ORF">DAEQUDRAFT_761203</name>
</gene>
<dbReference type="SUPFAM" id="SSF56784">
    <property type="entry name" value="HAD-like"/>
    <property type="match status" value="1"/>
</dbReference>
<dbReference type="SFLD" id="SFLDG01129">
    <property type="entry name" value="C1.5:_HAD__Beta-PGM__Phosphata"/>
    <property type="match status" value="1"/>
</dbReference>
<proteinExistence type="predicted"/>
<evidence type="ECO:0000313" key="1">
    <source>
        <dbReference type="EMBL" id="KZT74335.1"/>
    </source>
</evidence>
<reference evidence="1 2" key="1">
    <citation type="journal article" date="2016" name="Mol. Biol. Evol.">
        <title>Comparative Genomics of Early-Diverging Mushroom-Forming Fungi Provides Insights into the Origins of Lignocellulose Decay Capabilities.</title>
        <authorList>
            <person name="Nagy L.G."/>
            <person name="Riley R."/>
            <person name="Tritt A."/>
            <person name="Adam C."/>
            <person name="Daum C."/>
            <person name="Floudas D."/>
            <person name="Sun H."/>
            <person name="Yadav J.S."/>
            <person name="Pangilinan J."/>
            <person name="Larsson K.H."/>
            <person name="Matsuura K."/>
            <person name="Barry K."/>
            <person name="Labutti K."/>
            <person name="Kuo R."/>
            <person name="Ohm R.A."/>
            <person name="Bhattacharya S.S."/>
            <person name="Shirouzu T."/>
            <person name="Yoshinaga Y."/>
            <person name="Martin F.M."/>
            <person name="Grigoriev I.V."/>
            <person name="Hibbett D.S."/>
        </authorList>
    </citation>
    <scope>NUCLEOTIDE SEQUENCE [LARGE SCALE GENOMIC DNA]</scope>
    <source>
        <strain evidence="1 2">L-15889</strain>
    </source>
</reference>
<dbReference type="AlphaFoldDB" id="A0A165U393"/>
<dbReference type="InterPro" id="IPR006439">
    <property type="entry name" value="HAD-SF_hydro_IA"/>
</dbReference>
<dbReference type="Gene3D" id="1.10.150.450">
    <property type="match status" value="1"/>
</dbReference>